<evidence type="ECO:0000313" key="1">
    <source>
        <dbReference type="EMBL" id="KAJ5270176.1"/>
    </source>
</evidence>
<organism evidence="1 2">
    <name type="scientific">Penicillium chrysogenum</name>
    <name type="common">Penicillium notatum</name>
    <dbReference type="NCBI Taxonomy" id="5076"/>
    <lineage>
        <taxon>Eukaryota</taxon>
        <taxon>Fungi</taxon>
        <taxon>Dikarya</taxon>
        <taxon>Ascomycota</taxon>
        <taxon>Pezizomycotina</taxon>
        <taxon>Eurotiomycetes</taxon>
        <taxon>Eurotiomycetidae</taxon>
        <taxon>Eurotiales</taxon>
        <taxon>Aspergillaceae</taxon>
        <taxon>Penicillium</taxon>
        <taxon>Penicillium chrysogenum species complex</taxon>
    </lineage>
</organism>
<protein>
    <submittedName>
        <fullName evidence="1">Uncharacterized protein</fullName>
    </submittedName>
</protein>
<proteinExistence type="predicted"/>
<evidence type="ECO:0000313" key="2">
    <source>
        <dbReference type="Proteomes" id="UP001220256"/>
    </source>
</evidence>
<keyword evidence="2" id="KW-1185">Reference proteome</keyword>
<gene>
    <name evidence="1" type="ORF">N7505_005934</name>
</gene>
<reference evidence="1 2" key="1">
    <citation type="journal article" date="2023" name="IMA Fungus">
        <title>Comparative genomic study of the Penicillium genus elucidates a diverse pangenome and 15 lateral gene transfer events.</title>
        <authorList>
            <person name="Petersen C."/>
            <person name="Sorensen T."/>
            <person name="Nielsen M.R."/>
            <person name="Sondergaard T.E."/>
            <person name="Sorensen J.L."/>
            <person name="Fitzpatrick D.A."/>
            <person name="Frisvad J.C."/>
            <person name="Nielsen K.L."/>
        </authorList>
    </citation>
    <scope>NUCLEOTIDE SEQUENCE [LARGE SCALE GENOMIC DNA]</scope>
    <source>
        <strain evidence="1 2">IBT 3361</strain>
    </source>
</reference>
<dbReference type="EMBL" id="JAPVEB010000003">
    <property type="protein sequence ID" value="KAJ5270176.1"/>
    <property type="molecule type" value="Genomic_DNA"/>
</dbReference>
<dbReference type="Proteomes" id="UP001220256">
    <property type="component" value="Unassembled WGS sequence"/>
</dbReference>
<sequence>MTSTGTARVGLMVDTAIFARSKRERNRARKSALETAVKKKSEQCMDVFVTDTRAAVGHSGYKSPY</sequence>
<accession>A0ABQ8WMD8</accession>
<comment type="caution">
    <text evidence="1">The sequence shown here is derived from an EMBL/GenBank/DDBJ whole genome shotgun (WGS) entry which is preliminary data.</text>
</comment>
<name>A0ABQ8WMD8_PENCH</name>